<reference evidence="17" key="1">
    <citation type="submission" date="2013-09" db="EMBL/GenBank/DDBJ databases">
        <title>The Genome Sequence of Enterobacter cloacae BWH 31.</title>
        <authorList>
            <consortium name="The Broad Institute Genomics Platform"/>
            <consortium name="The Broad Institute Genome Sequencing Center for Infectious Disease"/>
            <person name="Murphy C."/>
            <person name="Cosimi L."/>
            <person name="Cerqueira G."/>
            <person name="Feldgarden M."/>
            <person name="Hung D."/>
            <person name="Onderdonk A.B."/>
            <person name="Ferraro M.J."/>
            <person name="Hooper D."/>
            <person name="Dekker J."/>
            <person name="O'Brien T."/>
            <person name="Huang S."/>
            <person name="Quan V."/>
            <person name="Ernst C."/>
            <person name="Delaney M."/>
            <person name="DuBois A."/>
            <person name="Young S.K."/>
            <person name="Zeng Q."/>
            <person name="Gargeya S."/>
            <person name="Fitzgerald M."/>
            <person name="Abouelleil A."/>
            <person name="Alvarado L."/>
            <person name="Berlin A.M."/>
            <person name="Chapman S.B."/>
            <person name="Gainer-Dewar J."/>
            <person name="Goldberg J."/>
            <person name="Gnerre S."/>
            <person name="Griggs A."/>
            <person name="Gujja S."/>
            <person name="Hansen M."/>
            <person name="Howarth C."/>
            <person name="Imamovic A."/>
            <person name="Ireland A."/>
            <person name="Larimer J."/>
            <person name="McCowan C."/>
            <person name="Murphy C."/>
            <person name="Pearson M."/>
            <person name="Poon T.W."/>
            <person name="Priest M."/>
            <person name="Roberts A."/>
            <person name="Saif S."/>
            <person name="Shea T."/>
            <person name="Sykes S."/>
            <person name="Wortman J."/>
            <person name="Nusbaum C."/>
            <person name="Birren B."/>
        </authorList>
    </citation>
    <scope>NUCLEOTIDE SEQUENCE [LARGE SCALE GENOMIC DNA]</scope>
    <source>
        <strain evidence="17">BWH 31</strain>
    </source>
</reference>
<dbReference type="Gene3D" id="2.40.37.10">
    <property type="entry name" value="Lyase, Ornithine Decarboxylase, Chain A, domain 1"/>
    <property type="match status" value="1"/>
</dbReference>
<dbReference type="GO" id="GO:0009089">
    <property type="term" value="P:lysine biosynthetic process via diaminopimelate"/>
    <property type="evidence" value="ECO:0007669"/>
    <property type="project" value="UniProtKB-UniRule"/>
</dbReference>
<evidence type="ECO:0000256" key="13">
    <source>
        <dbReference type="RuleBase" id="RU003738"/>
    </source>
</evidence>
<dbReference type="InterPro" id="IPR002986">
    <property type="entry name" value="DAP_deCOOHase_LysA"/>
</dbReference>
<feature type="binding site" evidence="11">
    <location>
        <position position="378"/>
    </location>
    <ligand>
        <name>substrate</name>
    </ligand>
</feature>
<dbReference type="EMBL" id="AYIP01000002">
    <property type="protein sequence ID" value="ESM40272.1"/>
    <property type="molecule type" value="Genomic_DNA"/>
</dbReference>
<feature type="domain" description="Orn/DAP/Arg decarboxylase 2 C-terminal" evidence="14">
    <location>
        <begin position="30"/>
        <end position="376"/>
    </location>
</feature>
<feature type="binding site" evidence="11">
    <location>
        <begin position="268"/>
        <end position="271"/>
    </location>
    <ligand>
        <name>pyridoxal 5'-phosphate</name>
        <dbReference type="ChEBI" id="CHEBI:597326"/>
    </ligand>
</feature>
<feature type="binding site" evidence="11">
    <location>
        <position position="271"/>
    </location>
    <ligand>
        <name>substrate</name>
    </ligand>
</feature>
<evidence type="ECO:0000259" key="15">
    <source>
        <dbReference type="Pfam" id="PF02784"/>
    </source>
</evidence>
<evidence type="ECO:0000256" key="3">
    <source>
        <dbReference type="ARBA" id="ARBA00022793"/>
    </source>
</evidence>
<dbReference type="GO" id="GO:0030170">
    <property type="term" value="F:pyridoxal phosphate binding"/>
    <property type="evidence" value="ECO:0007669"/>
    <property type="project" value="UniProtKB-UniRule"/>
</dbReference>
<keyword evidence="5 11" id="KW-0457">Lysine biosynthesis</keyword>
<feature type="domain" description="Orn/DAP/Arg decarboxylase 2 N-terminal" evidence="15">
    <location>
        <begin position="33"/>
        <end position="275"/>
    </location>
</feature>
<gene>
    <name evidence="11" type="primary">lysA</name>
    <name evidence="16" type="ORF">L402_00449</name>
</gene>
<sequence length="420" mass="45956">MPRPLNQTDTDLNADNLLRLPAEFGCPVWVYDAQIVREKIAALHQFDVVRFAQKACSNIHILRLMREQGVKVDSVSLGEIERALAAGYDPKADSDAIVFTADVIDDATLARVHELQIPVNAGSVDMLDQLGQVSPGHRVWLRVNPGFGHGHSQKTNTGGENSKHGIWYADMPAALEVLQRYGLKLVGIHMHIGSGVDYGHLEQVCGAMVRQVVDFGQDLEAISAGGGLSIPYREGEEAIDTDHYYGLWSAARDQIAAHLGHSVKLEIEPGRFLVAEAGVLVSQVRSVKEMGSRHFVLIDAGFNDLMRPSMYGSYHHITALAADGRDLTQAPRVETVVAGPLCESGDVFTQQEGGKVETRALPEVKPGDYLVLHDTGAYGASMSSNYNSRPLLPEVLFDNGKARLIRRRQTIQELLALELI</sequence>
<dbReference type="CDD" id="cd06828">
    <property type="entry name" value="PLPDE_III_DapDC"/>
    <property type="match status" value="1"/>
</dbReference>
<evidence type="ECO:0000256" key="2">
    <source>
        <dbReference type="ARBA" id="ARBA00022605"/>
    </source>
</evidence>
<dbReference type="Gene3D" id="3.20.20.10">
    <property type="entry name" value="Alanine racemase"/>
    <property type="match status" value="1"/>
</dbReference>
<comment type="function">
    <text evidence="8">Specifically catalyzes the decarboxylation of meso-diaminopimelate (meso-DAP) to L-lysine. Is not active against the DD- or LL-isomers of diaminopimelate.</text>
</comment>
<proteinExistence type="inferred from homology"/>
<evidence type="ECO:0000313" key="16">
    <source>
        <dbReference type="EMBL" id="ESM40272.1"/>
    </source>
</evidence>
<evidence type="ECO:0000256" key="7">
    <source>
        <dbReference type="ARBA" id="ARBA00050464"/>
    </source>
</evidence>
<evidence type="ECO:0000256" key="10">
    <source>
        <dbReference type="ARBA" id="ARBA00066427"/>
    </source>
</evidence>
<dbReference type="InterPro" id="IPR000183">
    <property type="entry name" value="Orn/DAP/Arg_de-COase"/>
</dbReference>
<dbReference type="InterPro" id="IPR022644">
    <property type="entry name" value="De-COase2_N"/>
</dbReference>
<evidence type="ECO:0000256" key="9">
    <source>
        <dbReference type="ARBA" id="ARBA00060643"/>
    </source>
</evidence>
<dbReference type="PRINTS" id="PR01181">
    <property type="entry name" value="DAPDCRBXLASE"/>
</dbReference>
<organism evidence="16 17">
    <name type="scientific">Enterobacter asburiae</name>
    <dbReference type="NCBI Taxonomy" id="61645"/>
    <lineage>
        <taxon>Bacteria</taxon>
        <taxon>Pseudomonadati</taxon>
        <taxon>Pseudomonadota</taxon>
        <taxon>Gammaproteobacteria</taxon>
        <taxon>Enterobacterales</taxon>
        <taxon>Enterobacteriaceae</taxon>
        <taxon>Enterobacter</taxon>
        <taxon>Enterobacter cloacae complex</taxon>
    </lineage>
</organism>
<evidence type="ECO:0000256" key="8">
    <source>
        <dbReference type="ARBA" id="ARBA00053107"/>
    </source>
</evidence>
<dbReference type="NCBIfam" id="TIGR01048">
    <property type="entry name" value="lysA"/>
    <property type="match status" value="1"/>
</dbReference>
<dbReference type="SUPFAM" id="SSF50621">
    <property type="entry name" value="Alanine racemase C-terminal domain-like"/>
    <property type="match status" value="1"/>
</dbReference>
<comment type="caution">
    <text evidence="16">The sequence shown here is derived from an EMBL/GenBank/DDBJ whole genome shotgun (WGS) entry which is preliminary data.</text>
</comment>
<dbReference type="InterPro" id="IPR029066">
    <property type="entry name" value="PLP-binding_barrel"/>
</dbReference>
<comment type="catalytic activity">
    <reaction evidence="7 11 13">
        <text>meso-2,6-diaminopimelate + H(+) = L-lysine + CO2</text>
        <dbReference type="Rhea" id="RHEA:15101"/>
        <dbReference type="ChEBI" id="CHEBI:15378"/>
        <dbReference type="ChEBI" id="CHEBI:16526"/>
        <dbReference type="ChEBI" id="CHEBI:32551"/>
        <dbReference type="ChEBI" id="CHEBI:57791"/>
        <dbReference type="EC" id="4.1.1.20"/>
    </reaction>
</comment>
<dbReference type="FunFam" id="3.20.20.10:FF:000009">
    <property type="entry name" value="Diaminopimelate decarboxylase"/>
    <property type="match status" value="1"/>
</dbReference>
<protein>
    <recommendedName>
        <fullName evidence="10 11">Diaminopimelate decarboxylase</fullName>
        <shortName evidence="11">DAP decarboxylase</shortName>
        <shortName evidence="11">DAPDC</shortName>
        <ecNumber evidence="10 11">4.1.1.20</ecNumber>
    </recommendedName>
</protein>
<feature type="binding site" evidence="11">
    <location>
        <position position="311"/>
    </location>
    <ligand>
        <name>substrate</name>
    </ligand>
</feature>
<accession>A0ABC9UH04</accession>
<name>A0ABC9UH04_ENTAS</name>
<dbReference type="FunFam" id="2.40.37.10:FF:000007">
    <property type="entry name" value="Diaminopimelate decarboxylase"/>
    <property type="match status" value="1"/>
</dbReference>
<comment type="pathway">
    <text evidence="9 11 13">Amino-acid biosynthesis; L-lysine biosynthesis via DAP pathway; L-lysine from DL-2,6-diaminopimelate: step 1/1.</text>
</comment>
<feature type="binding site" evidence="11">
    <location>
        <position position="343"/>
    </location>
    <ligand>
        <name>substrate</name>
    </ligand>
</feature>
<feature type="modified residue" description="N6-(pyridoxal phosphate)lysine" evidence="11 12">
    <location>
        <position position="54"/>
    </location>
</feature>
<feature type="binding site" evidence="11">
    <location>
        <position position="307"/>
    </location>
    <ligand>
        <name>substrate</name>
    </ligand>
</feature>
<dbReference type="Pfam" id="PF00278">
    <property type="entry name" value="Orn_DAP_Arg_deC"/>
    <property type="match status" value="1"/>
</dbReference>
<dbReference type="GO" id="GO:0008836">
    <property type="term" value="F:diaminopimelate decarboxylase activity"/>
    <property type="evidence" value="ECO:0007669"/>
    <property type="project" value="UniProtKB-UniRule"/>
</dbReference>
<dbReference type="SUPFAM" id="SSF51419">
    <property type="entry name" value="PLP-binding barrel"/>
    <property type="match status" value="1"/>
</dbReference>
<evidence type="ECO:0000256" key="1">
    <source>
        <dbReference type="ARBA" id="ARBA00001933"/>
    </source>
</evidence>
<dbReference type="InterPro" id="IPR022653">
    <property type="entry name" value="De-COase2_pyr-phos_BS"/>
</dbReference>
<feature type="binding site" evidence="11">
    <location>
        <position position="227"/>
    </location>
    <ligand>
        <name>pyridoxal 5'-phosphate</name>
        <dbReference type="ChEBI" id="CHEBI:597326"/>
    </ligand>
</feature>
<feature type="active site" description="Proton donor" evidence="12">
    <location>
        <position position="342"/>
    </location>
</feature>
<keyword evidence="4 11" id="KW-0663">Pyridoxal phosphate</keyword>
<keyword evidence="3 11" id="KW-0210">Decarboxylase</keyword>
<dbReference type="Pfam" id="PF02784">
    <property type="entry name" value="Orn_Arg_deC_N"/>
    <property type="match status" value="1"/>
</dbReference>
<evidence type="ECO:0000256" key="6">
    <source>
        <dbReference type="ARBA" id="ARBA00023239"/>
    </source>
</evidence>
<dbReference type="InterPro" id="IPR022643">
    <property type="entry name" value="De-COase2_C"/>
</dbReference>
<comment type="similarity">
    <text evidence="11">Belongs to the Orn/Lys/Arg decarboxylase class-II family. LysA subfamily.</text>
</comment>
<dbReference type="EC" id="4.1.1.20" evidence="10 11"/>
<dbReference type="AlphaFoldDB" id="A0ABC9UH04"/>
<evidence type="ECO:0000256" key="4">
    <source>
        <dbReference type="ARBA" id="ARBA00022898"/>
    </source>
</evidence>
<evidence type="ECO:0000256" key="12">
    <source>
        <dbReference type="PIRSR" id="PIRSR600183-50"/>
    </source>
</evidence>
<dbReference type="PROSITE" id="PS00879">
    <property type="entry name" value="ODR_DC_2_2"/>
    <property type="match status" value="1"/>
</dbReference>
<dbReference type="InterPro" id="IPR022657">
    <property type="entry name" value="De-COase2_CS"/>
</dbReference>
<dbReference type="PRINTS" id="PR01179">
    <property type="entry name" value="ODADCRBXLASE"/>
</dbReference>
<dbReference type="InterPro" id="IPR009006">
    <property type="entry name" value="Ala_racemase/Decarboxylase_C"/>
</dbReference>
<dbReference type="PANTHER" id="PTHR43727:SF2">
    <property type="entry name" value="GROUP IV DECARBOXYLASE"/>
    <property type="match status" value="1"/>
</dbReference>
<keyword evidence="6 11" id="KW-0456">Lyase</keyword>
<feature type="binding site" evidence="11">
    <location>
        <position position="378"/>
    </location>
    <ligand>
        <name>pyridoxal 5'-phosphate</name>
        <dbReference type="ChEBI" id="CHEBI:597326"/>
    </ligand>
</feature>
<dbReference type="RefSeq" id="WP_023309055.1">
    <property type="nucleotide sequence ID" value="NZ_CP034336.1"/>
</dbReference>
<keyword evidence="2 11" id="KW-0028">Amino-acid biosynthesis</keyword>
<dbReference type="PANTHER" id="PTHR43727">
    <property type="entry name" value="DIAMINOPIMELATE DECARBOXYLASE"/>
    <property type="match status" value="1"/>
</dbReference>
<dbReference type="HAMAP" id="MF_02120">
    <property type="entry name" value="LysA"/>
    <property type="match status" value="1"/>
</dbReference>
<dbReference type="Proteomes" id="UP000017391">
    <property type="component" value="Unassembled WGS sequence"/>
</dbReference>
<comment type="subunit">
    <text evidence="11">Homodimer.</text>
</comment>
<evidence type="ECO:0000313" key="17">
    <source>
        <dbReference type="Proteomes" id="UP000017391"/>
    </source>
</evidence>
<evidence type="ECO:0000256" key="5">
    <source>
        <dbReference type="ARBA" id="ARBA00023154"/>
    </source>
</evidence>
<dbReference type="PROSITE" id="PS00878">
    <property type="entry name" value="ODR_DC_2_1"/>
    <property type="match status" value="1"/>
</dbReference>
<evidence type="ECO:0000259" key="14">
    <source>
        <dbReference type="Pfam" id="PF00278"/>
    </source>
</evidence>
<comment type="cofactor">
    <cofactor evidence="1 11 12 13">
        <name>pyridoxal 5'-phosphate</name>
        <dbReference type="ChEBI" id="CHEBI:597326"/>
    </cofactor>
</comment>
<evidence type="ECO:0000256" key="11">
    <source>
        <dbReference type="HAMAP-Rule" id="MF_02120"/>
    </source>
</evidence>